<dbReference type="Gene3D" id="3.40.50.300">
    <property type="entry name" value="P-loop containing nucleotide triphosphate hydrolases"/>
    <property type="match status" value="1"/>
</dbReference>
<evidence type="ECO:0000313" key="6">
    <source>
        <dbReference type="EMBL" id="MBC8586762.1"/>
    </source>
</evidence>
<keyword evidence="3" id="KW-0547">Nucleotide-binding</keyword>
<dbReference type="PANTHER" id="PTHR43776">
    <property type="entry name" value="TRANSPORT ATP-BINDING PROTEIN"/>
    <property type="match status" value="1"/>
</dbReference>
<evidence type="ECO:0000256" key="1">
    <source>
        <dbReference type="ARBA" id="ARBA00005417"/>
    </source>
</evidence>
<feature type="domain" description="ABC transporter" evidence="5">
    <location>
        <begin position="20"/>
        <end position="263"/>
    </location>
</feature>
<dbReference type="InterPro" id="IPR050319">
    <property type="entry name" value="ABC_transp_ATP-bind"/>
</dbReference>
<keyword evidence="7" id="KW-1185">Reference proteome</keyword>
<dbReference type="InterPro" id="IPR027417">
    <property type="entry name" value="P-loop_NTPase"/>
</dbReference>
<keyword evidence="2" id="KW-0813">Transport</keyword>
<dbReference type="GO" id="GO:0016887">
    <property type="term" value="F:ATP hydrolysis activity"/>
    <property type="evidence" value="ECO:0007669"/>
    <property type="project" value="InterPro"/>
</dbReference>
<dbReference type="FunFam" id="3.40.50.300:FF:000016">
    <property type="entry name" value="Oligopeptide ABC transporter ATP-binding component"/>
    <property type="match status" value="1"/>
</dbReference>
<dbReference type="Pfam" id="PF00005">
    <property type="entry name" value="ABC_tran"/>
    <property type="match status" value="1"/>
</dbReference>
<dbReference type="GO" id="GO:0055085">
    <property type="term" value="P:transmembrane transport"/>
    <property type="evidence" value="ECO:0007669"/>
    <property type="project" value="UniProtKB-ARBA"/>
</dbReference>
<dbReference type="InterPro" id="IPR003439">
    <property type="entry name" value="ABC_transporter-like_ATP-bd"/>
</dbReference>
<protein>
    <submittedName>
        <fullName evidence="6">ABC transporter ATP-binding protein</fullName>
    </submittedName>
</protein>
<dbReference type="SMART" id="SM00382">
    <property type="entry name" value="AAA"/>
    <property type="match status" value="1"/>
</dbReference>
<sequence length="334" mass="37946">MENNYTLEITDVFKHYTQRIKGKNRFRSVKKTVKAVDGISFELKSGEIMGIIGESGCGKSTLAKLLTNLEQPTGGKILFNGVSSEEMLKNDRLQYKRMIQMVFQNPFDTFDPRNNIDKIIDETLKLHSIGKTRDERASITQDAMEKVGLTPVDDYLHRFPHELSGGQLQRISILRAMLLRPKFLVADEPVSMLDVSVRAEIIKMLQEQVRNLNTALVFISHDINTTRYISDKIVVMYLGRIVESGITDSVLHNPAHPYTKTLISNCASIDILEKSNPIKIEGEPPTPIDNGPGCYFAPRCYMSKDKCFKEYPEKTEIEQGHFASCHFINRDNLN</sequence>
<dbReference type="Pfam" id="PF08352">
    <property type="entry name" value="oligo_HPY"/>
    <property type="match status" value="1"/>
</dbReference>
<dbReference type="InterPro" id="IPR003593">
    <property type="entry name" value="AAA+_ATPase"/>
</dbReference>
<dbReference type="AlphaFoldDB" id="A0A926EUD2"/>
<dbReference type="NCBIfam" id="TIGR01727">
    <property type="entry name" value="oligo_HPY"/>
    <property type="match status" value="1"/>
</dbReference>
<comment type="similarity">
    <text evidence="1">Belongs to the ABC transporter superfamily.</text>
</comment>
<dbReference type="GO" id="GO:0005524">
    <property type="term" value="F:ATP binding"/>
    <property type="evidence" value="ECO:0007669"/>
    <property type="project" value="UniProtKB-KW"/>
</dbReference>
<evidence type="ECO:0000256" key="3">
    <source>
        <dbReference type="ARBA" id="ARBA00022741"/>
    </source>
</evidence>
<dbReference type="PROSITE" id="PS00211">
    <property type="entry name" value="ABC_TRANSPORTER_1"/>
    <property type="match status" value="1"/>
</dbReference>
<dbReference type="Proteomes" id="UP000601171">
    <property type="component" value="Unassembled WGS sequence"/>
</dbReference>
<evidence type="ECO:0000259" key="5">
    <source>
        <dbReference type="PROSITE" id="PS50893"/>
    </source>
</evidence>
<dbReference type="PROSITE" id="PS50893">
    <property type="entry name" value="ABC_TRANSPORTER_2"/>
    <property type="match status" value="1"/>
</dbReference>
<organism evidence="6 7">
    <name type="scientific">Paratissierella segnis</name>
    <dbReference type="NCBI Taxonomy" id="2763679"/>
    <lineage>
        <taxon>Bacteria</taxon>
        <taxon>Bacillati</taxon>
        <taxon>Bacillota</taxon>
        <taxon>Tissierellia</taxon>
        <taxon>Tissierellales</taxon>
        <taxon>Tissierellaceae</taxon>
        <taxon>Paratissierella</taxon>
    </lineage>
</organism>
<dbReference type="RefSeq" id="WP_262428226.1">
    <property type="nucleotide sequence ID" value="NZ_JACRTG010000003.1"/>
</dbReference>
<keyword evidence="4 6" id="KW-0067">ATP-binding</keyword>
<dbReference type="CDD" id="cd03257">
    <property type="entry name" value="ABC_NikE_OppD_transporters"/>
    <property type="match status" value="1"/>
</dbReference>
<gene>
    <name evidence="6" type="ORF">H8707_00695</name>
</gene>
<comment type="caution">
    <text evidence="6">The sequence shown here is derived from an EMBL/GenBank/DDBJ whole genome shotgun (WGS) entry which is preliminary data.</text>
</comment>
<reference evidence="6" key="1">
    <citation type="submission" date="2020-08" db="EMBL/GenBank/DDBJ databases">
        <title>Genome public.</title>
        <authorList>
            <person name="Liu C."/>
            <person name="Sun Q."/>
        </authorList>
    </citation>
    <scope>NUCLEOTIDE SEQUENCE</scope>
    <source>
        <strain evidence="6">BX21</strain>
    </source>
</reference>
<proteinExistence type="inferred from homology"/>
<evidence type="ECO:0000256" key="4">
    <source>
        <dbReference type="ARBA" id="ARBA00022840"/>
    </source>
</evidence>
<evidence type="ECO:0000313" key="7">
    <source>
        <dbReference type="Proteomes" id="UP000601171"/>
    </source>
</evidence>
<name>A0A926EUD2_9FIRM</name>
<dbReference type="EMBL" id="JACRTG010000003">
    <property type="protein sequence ID" value="MBC8586762.1"/>
    <property type="molecule type" value="Genomic_DNA"/>
</dbReference>
<dbReference type="GO" id="GO:0015833">
    <property type="term" value="P:peptide transport"/>
    <property type="evidence" value="ECO:0007669"/>
    <property type="project" value="InterPro"/>
</dbReference>
<accession>A0A926EUD2</accession>
<dbReference type="InterPro" id="IPR013563">
    <property type="entry name" value="Oligopep_ABC_C"/>
</dbReference>
<dbReference type="SUPFAM" id="SSF52540">
    <property type="entry name" value="P-loop containing nucleoside triphosphate hydrolases"/>
    <property type="match status" value="1"/>
</dbReference>
<evidence type="ECO:0000256" key="2">
    <source>
        <dbReference type="ARBA" id="ARBA00022448"/>
    </source>
</evidence>
<dbReference type="PANTHER" id="PTHR43776:SF8">
    <property type="entry name" value="ABC TRANSPORTER, ATP-BINDING PROTEIN"/>
    <property type="match status" value="1"/>
</dbReference>
<dbReference type="InterPro" id="IPR017871">
    <property type="entry name" value="ABC_transporter-like_CS"/>
</dbReference>